<dbReference type="CDD" id="cd04747">
    <property type="entry name" value="OYE_like_5_FMN"/>
    <property type="match status" value="1"/>
</dbReference>
<feature type="domain" description="NADH:flavin oxidoreductase/NADH oxidase N-terminal" evidence="1">
    <location>
        <begin position="8"/>
        <end position="355"/>
    </location>
</feature>
<protein>
    <submittedName>
        <fullName evidence="2">NADH:flavin oxidoreductase</fullName>
    </submittedName>
</protein>
<dbReference type="AlphaFoldDB" id="A0A520MSM7"/>
<accession>A0A520MSM7</accession>
<organism evidence="2 3">
    <name type="scientific">SAR86 cluster bacterium</name>
    <dbReference type="NCBI Taxonomy" id="2030880"/>
    <lineage>
        <taxon>Bacteria</taxon>
        <taxon>Pseudomonadati</taxon>
        <taxon>Pseudomonadota</taxon>
        <taxon>Gammaproteobacteria</taxon>
        <taxon>SAR86 cluster</taxon>
    </lineage>
</organism>
<dbReference type="Proteomes" id="UP000316449">
    <property type="component" value="Unassembled WGS sequence"/>
</dbReference>
<proteinExistence type="predicted"/>
<dbReference type="SUPFAM" id="SSF51395">
    <property type="entry name" value="FMN-linked oxidoreductases"/>
    <property type="match status" value="1"/>
</dbReference>
<dbReference type="InterPro" id="IPR001155">
    <property type="entry name" value="OxRdtase_FMN_N"/>
</dbReference>
<name>A0A520MSM7_9GAMM</name>
<gene>
    <name evidence="2" type="ORF">EVA98_01725</name>
</gene>
<dbReference type="GO" id="GO:0005829">
    <property type="term" value="C:cytosol"/>
    <property type="evidence" value="ECO:0007669"/>
    <property type="project" value="TreeGrafter"/>
</dbReference>
<evidence type="ECO:0000313" key="2">
    <source>
        <dbReference type="EMBL" id="RZO24197.1"/>
    </source>
</evidence>
<comment type="caution">
    <text evidence="2">The sequence shown here is derived from an EMBL/GenBank/DDBJ whole genome shotgun (WGS) entry which is preliminary data.</text>
</comment>
<evidence type="ECO:0000313" key="3">
    <source>
        <dbReference type="Proteomes" id="UP000316449"/>
    </source>
</evidence>
<dbReference type="EMBL" id="SHBK01000014">
    <property type="protein sequence ID" value="RZO24197.1"/>
    <property type="molecule type" value="Genomic_DNA"/>
</dbReference>
<dbReference type="Pfam" id="PF00724">
    <property type="entry name" value="Oxidored_FMN"/>
    <property type="match status" value="1"/>
</dbReference>
<sequence length="368" mass="41251">MNDPKNTLFSEYDMNGLQLKNRIVMAPMTRNFSPNGVPKDYAPTYYARRAQGGVGLILTEGVEVSHRAASGYPNCPNLETDEAKKMWEKVVNEVHKNNSSIFCQLWHVGGIRKPGMPPIPEVPGFTPSGYVVPGKKVAHEMSHDEIKELIEVYAEDAKICEEIGFDGVEIHGAHGYLIDQFFWDKINLRTDEYGGSIENRSRFAKEILEASQKKTSDSFQVGIRVSQWKQQDYEAKITSDAQELNQFFNILKNAGADFIHCSNRRFWEGEFSPGAKNLAGVAKEATGLPTISVGSVGLDKDFIKLYSGDHKTQTADLDVLYEKLNKAEFDLIAVGRALLSDPDWANKVQEGKEDQIVPFDKSFVENYV</sequence>
<dbReference type="PANTHER" id="PTHR22893:SF55">
    <property type="entry name" value="OXIDOREDUCTASE-RELATED"/>
    <property type="match status" value="1"/>
</dbReference>
<dbReference type="Gene3D" id="3.20.20.70">
    <property type="entry name" value="Aldolase class I"/>
    <property type="match status" value="1"/>
</dbReference>
<reference evidence="2 3" key="1">
    <citation type="submission" date="2019-02" db="EMBL/GenBank/DDBJ databases">
        <title>Prokaryotic population dynamics and viral predation in marine succession experiment using metagenomics: the confinement effect.</title>
        <authorList>
            <person name="Haro-Moreno J.M."/>
            <person name="Rodriguez-Valera F."/>
            <person name="Lopez-Perez M."/>
        </authorList>
    </citation>
    <scope>NUCLEOTIDE SEQUENCE [LARGE SCALE GENOMIC DNA]</scope>
    <source>
        <strain evidence="2">MED-G165</strain>
    </source>
</reference>
<evidence type="ECO:0000259" key="1">
    <source>
        <dbReference type="Pfam" id="PF00724"/>
    </source>
</evidence>
<dbReference type="InterPro" id="IPR013785">
    <property type="entry name" value="Aldolase_TIM"/>
</dbReference>
<dbReference type="GO" id="GO:0010181">
    <property type="term" value="F:FMN binding"/>
    <property type="evidence" value="ECO:0007669"/>
    <property type="project" value="InterPro"/>
</dbReference>
<dbReference type="InterPro" id="IPR045247">
    <property type="entry name" value="Oye-like"/>
</dbReference>
<dbReference type="GO" id="GO:0016491">
    <property type="term" value="F:oxidoreductase activity"/>
    <property type="evidence" value="ECO:0007669"/>
    <property type="project" value="InterPro"/>
</dbReference>
<dbReference type="PANTHER" id="PTHR22893">
    <property type="entry name" value="NADH OXIDOREDUCTASE-RELATED"/>
    <property type="match status" value="1"/>
</dbReference>